<dbReference type="GeneID" id="60421230"/>
<dbReference type="KEGG" id="taa:NMY3_01132"/>
<organism evidence="1 2">
    <name type="scientific">Candidatus Nitrosocosmicus oleophilus</name>
    <dbReference type="NCBI Taxonomy" id="1353260"/>
    <lineage>
        <taxon>Archaea</taxon>
        <taxon>Nitrososphaerota</taxon>
        <taxon>Nitrososphaeria</taxon>
        <taxon>Nitrososphaerales</taxon>
        <taxon>Nitrososphaeraceae</taxon>
        <taxon>Candidatus Nitrosocosmicus</taxon>
    </lineage>
</organism>
<sequence length="74" mass="8864">MAFIRTKKIKGHDYYYLVENQWDPVKKKSTQQVIKYLGNIKNFTINDIPEEHRNNPKILYLLDLGSKIEKKKIN</sequence>
<dbReference type="Proteomes" id="UP000058925">
    <property type="component" value="Chromosome"/>
</dbReference>
<evidence type="ECO:0000313" key="1">
    <source>
        <dbReference type="EMBL" id="ALI35337.1"/>
    </source>
</evidence>
<protein>
    <submittedName>
        <fullName evidence="1">Uncharacterized protein</fullName>
    </submittedName>
</protein>
<accession>A0A654LWF0</accession>
<reference evidence="2" key="1">
    <citation type="submission" date="2015-10" db="EMBL/GenBank/DDBJ databases">
        <title>Niche specialization of a soil ammonia-oxidizing archaeon, Candidatus Nitrosocosmicus oleophilus.</title>
        <authorList>
            <person name="Jung M.-Y."/>
            <person name="Rhee S.-K."/>
        </authorList>
    </citation>
    <scope>NUCLEOTIDE SEQUENCE [LARGE SCALE GENOMIC DNA]</scope>
    <source>
        <strain evidence="2">MY3</strain>
    </source>
</reference>
<keyword evidence="2" id="KW-1185">Reference proteome</keyword>
<gene>
    <name evidence="1" type="ORF">NMY3_01132</name>
</gene>
<dbReference type="OrthoDB" id="9770at2157"/>
<dbReference type="RefSeq" id="WP_196817827.1">
    <property type="nucleotide sequence ID" value="NZ_CP012850.1"/>
</dbReference>
<proteinExistence type="predicted"/>
<name>A0A654LWF0_9ARCH</name>
<dbReference type="EMBL" id="CP012850">
    <property type="protein sequence ID" value="ALI35337.1"/>
    <property type="molecule type" value="Genomic_DNA"/>
</dbReference>
<evidence type="ECO:0000313" key="2">
    <source>
        <dbReference type="Proteomes" id="UP000058925"/>
    </source>
</evidence>
<dbReference type="AlphaFoldDB" id="A0A654LWF0"/>